<dbReference type="Proteomes" id="UP000247973">
    <property type="component" value="Unassembled WGS sequence"/>
</dbReference>
<dbReference type="PANTHER" id="PTHR43830">
    <property type="entry name" value="PROTEIN PSP1"/>
    <property type="match status" value="1"/>
</dbReference>
<dbReference type="InterPro" id="IPR007557">
    <property type="entry name" value="PSP1_C"/>
</dbReference>
<evidence type="ECO:0000259" key="2">
    <source>
        <dbReference type="PROSITE" id="PS51411"/>
    </source>
</evidence>
<dbReference type="AlphaFoldDB" id="A0A2V3PPV2"/>
<dbReference type="EMBL" id="QICL01000013">
    <property type="protein sequence ID" value="PXV63533.1"/>
    <property type="molecule type" value="Genomic_DNA"/>
</dbReference>
<gene>
    <name evidence="3" type="ORF">CLV62_11320</name>
</gene>
<dbReference type="OrthoDB" id="9779344at2"/>
<sequence length="528" mass="57912">MEFYFNPDKPSKPVNDCLGTCKTPVGCTCGKKKQTVIVNGLKVKACGCGKNPGGACGGALKKAEAEAAAATGSSGEPSSAPVVSSGGSCCSSGGGGCSSGGCSSGGGCCGSSKGTHKLEVFDWLYDMPESQLETQMVEVQFKNTRKGYYLNSNNLDLYKGDVVAVEATPGHDIGEVTLTGKLVLLQMKKSNYRGQQGEQKRIYRIAKPLDIEKYNEAKALEHKTMLRARELAESLSLNMKISDVEYQGDGNKAIFYYIADERVDFRQLIKVYAEQFRVKIEMKQIGARQEAGRVGGIGPCGRELCCSSSMSNFVSVSTSAARFQDISLNPQKLAGQCGKLKCCLNYEVDTYVEAQKKLPSREIVLDTKDGAFFHFKTDILSGMMTYSTDKHFAANLVTVNKDRVYEVIKMNRNGNKPVRIDIENVEVQEKAGAMDILEDNINRFDGNANNKNRKKKVVKGGGRPQAETAQATEREPKDVAVVNPDNRESTPNQQRNKSRNNNNRFKNRPRNNENRNNNRNDNSPQNEV</sequence>
<dbReference type="NCBIfam" id="NF041131">
    <property type="entry name" value="RicT_YaaT_fam"/>
    <property type="match status" value="1"/>
</dbReference>
<keyword evidence="4" id="KW-1185">Reference proteome</keyword>
<evidence type="ECO:0000313" key="4">
    <source>
        <dbReference type="Proteomes" id="UP000247973"/>
    </source>
</evidence>
<accession>A0A2V3PPV2</accession>
<dbReference type="PROSITE" id="PS51411">
    <property type="entry name" value="PSP1_C"/>
    <property type="match status" value="1"/>
</dbReference>
<feature type="compositionally biased region" description="Low complexity" evidence="1">
    <location>
        <begin position="492"/>
        <end position="504"/>
    </location>
</feature>
<dbReference type="InterPro" id="IPR047767">
    <property type="entry name" value="PSP1-like"/>
</dbReference>
<proteinExistence type="predicted"/>
<dbReference type="PANTHER" id="PTHR43830:SF3">
    <property type="entry name" value="PROTEIN PSP1"/>
    <property type="match status" value="1"/>
</dbReference>
<organism evidence="3 4">
    <name type="scientific">Dysgonomonas alginatilytica</name>
    <dbReference type="NCBI Taxonomy" id="1605892"/>
    <lineage>
        <taxon>Bacteria</taxon>
        <taxon>Pseudomonadati</taxon>
        <taxon>Bacteroidota</taxon>
        <taxon>Bacteroidia</taxon>
        <taxon>Bacteroidales</taxon>
        <taxon>Dysgonomonadaceae</taxon>
        <taxon>Dysgonomonas</taxon>
    </lineage>
</organism>
<feature type="domain" description="PSP1 C-terminal" evidence="2">
    <location>
        <begin position="200"/>
        <end position="285"/>
    </location>
</feature>
<evidence type="ECO:0000313" key="3">
    <source>
        <dbReference type="EMBL" id="PXV63533.1"/>
    </source>
</evidence>
<protein>
    <submittedName>
        <fullName evidence="3">Cell fate regulator YaaT (PSP1 superfamily)</fullName>
    </submittedName>
</protein>
<reference evidence="3 4" key="1">
    <citation type="submission" date="2018-03" db="EMBL/GenBank/DDBJ databases">
        <title>Genomic Encyclopedia of Archaeal and Bacterial Type Strains, Phase II (KMG-II): from individual species to whole genera.</title>
        <authorList>
            <person name="Goeker M."/>
        </authorList>
    </citation>
    <scope>NUCLEOTIDE SEQUENCE [LARGE SCALE GENOMIC DNA]</scope>
    <source>
        <strain evidence="3 4">DSM 100214</strain>
    </source>
</reference>
<feature type="region of interest" description="Disordered" evidence="1">
    <location>
        <begin position="443"/>
        <end position="528"/>
    </location>
</feature>
<name>A0A2V3PPV2_9BACT</name>
<dbReference type="GO" id="GO:0005737">
    <property type="term" value="C:cytoplasm"/>
    <property type="evidence" value="ECO:0007669"/>
    <property type="project" value="TreeGrafter"/>
</dbReference>
<dbReference type="RefSeq" id="WP_110310863.1">
    <property type="nucleotide sequence ID" value="NZ_QICL01000013.1"/>
</dbReference>
<evidence type="ECO:0000256" key="1">
    <source>
        <dbReference type="SAM" id="MobiDB-lite"/>
    </source>
</evidence>
<feature type="compositionally biased region" description="Low complexity" evidence="1">
    <location>
        <begin position="519"/>
        <end position="528"/>
    </location>
</feature>
<comment type="caution">
    <text evidence="3">The sequence shown here is derived from an EMBL/GenBank/DDBJ whole genome shotgun (WGS) entry which is preliminary data.</text>
</comment>
<dbReference type="Pfam" id="PF04468">
    <property type="entry name" value="PSP1"/>
    <property type="match status" value="1"/>
</dbReference>